<reference evidence="2" key="2">
    <citation type="submission" date="2021-04" db="EMBL/GenBank/DDBJ databases">
        <authorList>
            <person name="Gilroy R."/>
        </authorList>
    </citation>
    <scope>NUCLEOTIDE SEQUENCE</scope>
    <source>
        <strain evidence="2">CHK195-6426</strain>
    </source>
</reference>
<feature type="transmembrane region" description="Helical" evidence="1">
    <location>
        <begin position="596"/>
        <end position="616"/>
    </location>
</feature>
<accession>A0A9D1R720</accession>
<feature type="transmembrane region" description="Helical" evidence="1">
    <location>
        <begin position="493"/>
        <end position="512"/>
    </location>
</feature>
<dbReference type="EMBL" id="DXGH01000072">
    <property type="protein sequence ID" value="HIW82459.1"/>
    <property type="molecule type" value="Genomic_DNA"/>
</dbReference>
<feature type="transmembrane region" description="Helical" evidence="1">
    <location>
        <begin position="569"/>
        <end position="589"/>
    </location>
</feature>
<evidence type="ECO:0000313" key="2">
    <source>
        <dbReference type="EMBL" id="HIW82459.1"/>
    </source>
</evidence>
<evidence type="ECO:0000256" key="1">
    <source>
        <dbReference type="SAM" id="Phobius"/>
    </source>
</evidence>
<feature type="transmembrane region" description="Helical" evidence="1">
    <location>
        <begin position="346"/>
        <end position="368"/>
    </location>
</feature>
<dbReference type="Proteomes" id="UP000824265">
    <property type="component" value="Unassembled WGS sequence"/>
</dbReference>
<feature type="transmembrane region" description="Helical" evidence="1">
    <location>
        <begin position="296"/>
        <end position="315"/>
    </location>
</feature>
<feature type="transmembrane region" description="Helical" evidence="1">
    <location>
        <begin position="430"/>
        <end position="449"/>
    </location>
</feature>
<feature type="transmembrane region" description="Helical" evidence="1">
    <location>
        <begin position="322"/>
        <end position="340"/>
    </location>
</feature>
<feature type="transmembrane region" description="Helical" evidence="1">
    <location>
        <begin position="524"/>
        <end position="544"/>
    </location>
</feature>
<keyword evidence="1" id="KW-0812">Transmembrane</keyword>
<feature type="transmembrane region" description="Helical" evidence="1">
    <location>
        <begin position="175"/>
        <end position="196"/>
    </location>
</feature>
<protein>
    <submittedName>
        <fullName evidence="2">YfhO family protein</fullName>
    </submittedName>
</protein>
<proteinExistence type="predicted"/>
<organism evidence="2 3">
    <name type="scientific">Candidatus Acetatifactor stercoripullorum</name>
    <dbReference type="NCBI Taxonomy" id="2838414"/>
    <lineage>
        <taxon>Bacteria</taxon>
        <taxon>Bacillati</taxon>
        <taxon>Bacillota</taxon>
        <taxon>Clostridia</taxon>
        <taxon>Lachnospirales</taxon>
        <taxon>Lachnospiraceae</taxon>
        <taxon>Acetatifactor</taxon>
    </lineage>
</organism>
<gene>
    <name evidence="2" type="ORF">H9742_13235</name>
</gene>
<comment type="caution">
    <text evidence="2">The sequence shown here is derived from an EMBL/GenBank/DDBJ whole genome shotgun (WGS) entry which is preliminary data.</text>
</comment>
<feature type="transmembrane region" description="Helical" evidence="1">
    <location>
        <begin position="208"/>
        <end position="230"/>
    </location>
</feature>
<name>A0A9D1R720_9FIRM</name>
<feature type="transmembrane region" description="Helical" evidence="1">
    <location>
        <begin position="21"/>
        <end position="40"/>
    </location>
</feature>
<reference evidence="2" key="1">
    <citation type="journal article" date="2021" name="PeerJ">
        <title>Extensive microbial diversity within the chicken gut microbiome revealed by metagenomics and culture.</title>
        <authorList>
            <person name="Gilroy R."/>
            <person name="Ravi A."/>
            <person name="Getino M."/>
            <person name="Pursley I."/>
            <person name="Horton D.L."/>
            <person name="Alikhan N.F."/>
            <person name="Baker D."/>
            <person name="Gharbi K."/>
            <person name="Hall N."/>
            <person name="Watson M."/>
            <person name="Adriaenssens E.M."/>
            <person name="Foster-Nyarko E."/>
            <person name="Jarju S."/>
            <person name="Secka A."/>
            <person name="Antonio M."/>
            <person name="Oren A."/>
            <person name="Chaudhuri R.R."/>
            <person name="La Ragione R."/>
            <person name="Hildebrand F."/>
            <person name="Pallen M.J."/>
        </authorList>
    </citation>
    <scope>NUCLEOTIDE SEQUENCE</scope>
    <source>
        <strain evidence="2">CHK195-6426</strain>
    </source>
</reference>
<sequence length="791" mass="88845">MKEMSNYAKIRSLHLFSRKKFRILIVIEAVLVMLGIWGLFGKDAVYEYGLDAASCNFGTYSQELGGIAVYGTEEERGNLVDFTGLVLPRGTYRVQLQYATDSDMENSCEVTDLRLSDQTLKTNGTLLFSGLDHTDFDMWLLRDSTDLTVHVYYSGSGMLAVRGLRILQTNDWNRIQLFVMLCLISIVNIVYCYVQYDREYRIPVKNKTVTFCLGLIILFASLPLTLNYMMGGGDLGYHLMRVEGIKDGILNGQFPIRISPEWQQGYGYASPVFYGETVLYLAALFRLIGFTVTTSYRLFMLAVTIATVLIAYFCFKKIFQEAYVGVFCSMLYTLSVYRTYKTYCTGSWGECLGVMILPLILYGFYRVFTQDIREKSYKRSWVPLTAGFSLLVQSHLLTGEMVGLFTIILCIVMWKRVFRFQTFLVLAKTVIYSVLISAWFLVPFADYMLTGDFTIHHVSGRTIQDRGLFPAQLLFTYFIQGNDSEPVYNSASIGPGTAPVLALAGLAYLFFTGKIKKFTREENGFAKILAGFSLAAMLMSLNLFPWDRIQSWGDGAATLISSIQFPNRFLTIANVCLTGAAGILAKYVLEYGTRTVARCYFCGMTFLLCISGVYLLENLMDTFEPVRVYNNEGMGTGYISGAEYLPYGVDASKFMYHDPVCSGELKAEDYEKLSLGARVRLTNPGEVWERVSFALLYYKGYRAFDENSGQELSCHAGENGEVTVEIPPGFDGALTVRFVSPWYWRAGEAVTVLSLGIMILQRFLRKGLWQGKSTSGNGKEILGGETLGEAG</sequence>
<keyword evidence="1" id="KW-1133">Transmembrane helix</keyword>
<keyword evidence="1" id="KW-0472">Membrane</keyword>
<evidence type="ECO:0000313" key="3">
    <source>
        <dbReference type="Proteomes" id="UP000824265"/>
    </source>
</evidence>
<dbReference type="AlphaFoldDB" id="A0A9D1R720"/>